<dbReference type="PIRSF" id="PIRSF036761">
    <property type="entry name" value="GDH_Mll4104"/>
    <property type="match status" value="1"/>
</dbReference>
<dbReference type="Pfam" id="PF21078">
    <property type="entry name" value="GDH_HM3"/>
    <property type="match status" value="1"/>
</dbReference>
<feature type="domain" description="NAD-glutamate dehydrogenase catalytic" evidence="2">
    <location>
        <begin position="731"/>
        <end position="1226"/>
    </location>
</feature>
<comment type="caution">
    <text evidence="7">The sequence shown here is derived from an EMBL/GenBank/DDBJ whole genome shotgun (WGS) entry which is preliminary data.</text>
</comment>
<dbReference type="InterPro" id="IPR049064">
    <property type="entry name" value="NAD_Glu_DH_ACT3"/>
</dbReference>
<dbReference type="Pfam" id="PF05088">
    <property type="entry name" value="Bac_GDH_CD"/>
    <property type="match status" value="1"/>
</dbReference>
<protein>
    <submittedName>
        <fullName evidence="8">NAD-glutamate dehydrogenase</fullName>
    </submittedName>
    <submittedName>
        <fullName evidence="7">NAD-specific glutamate dehydrogenase</fullName>
        <ecNumber evidence="7">1.4.1.2</ecNumber>
    </submittedName>
</protein>
<gene>
    <name evidence="7" type="primary">gdhB</name>
    <name evidence="8" type="ORF">CC99x_003720</name>
    <name evidence="7" type="ORF">CC99x_02240</name>
</gene>
<dbReference type="STRING" id="437022.CC99x_02240"/>
<feature type="domain" description="NAD-specific glutamate dehydrogenase C-terminal" evidence="3">
    <location>
        <begin position="1273"/>
        <end position="1609"/>
    </location>
</feature>
<evidence type="ECO:0000313" key="7">
    <source>
        <dbReference type="EMBL" id="KRG17496.1"/>
    </source>
</evidence>
<dbReference type="Pfam" id="PF21073">
    <property type="entry name" value="GDH_HM1"/>
    <property type="match status" value="1"/>
</dbReference>
<dbReference type="EMBL" id="LKHV01000015">
    <property type="protein sequence ID" value="KRG17496.1"/>
    <property type="molecule type" value="Genomic_DNA"/>
</dbReference>
<reference evidence="8" key="2">
    <citation type="journal article" date="2016" name="Genome Announc.">
        <title>Draft Genome Sequences of Two Novel Amoeba-Resistant Intranuclear Bacteria, 'Candidatus Berkiella cookevillensis' and 'Candidatus Berkiella aquae'.</title>
        <authorList>
            <person name="Mehari Y.T."/>
            <person name="Arivett B.A."/>
            <person name="Farone A.L."/>
            <person name="Gunderson J.H."/>
            <person name="Farone M.B."/>
        </authorList>
    </citation>
    <scope>NUCLEOTIDE SEQUENCE</scope>
    <source>
        <strain evidence="8">CC99</strain>
    </source>
</reference>
<organism evidence="7">
    <name type="scientific">Candidatus Berkiella cookevillensis</name>
    <dbReference type="NCBI Taxonomy" id="437022"/>
    <lineage>
        <taxon>Bacteria</taxon>
        <taxon>Pseudomonadati</taxon>
        <taxon>Pseudomonadota</taxon>
        <taxon>Gammaproteobacteria</taxon>
        <taxon>Candidatus Berkiellales</taxon>
        <taxon>Candidatus Berkiellaceae</taxon>
        <taxon>Candidatus Berkiella</taxon>
    </lineage>
</organism>
<dbReference type="Proteomes" id="UP000051494">
    <property type="component" value="Unassembled WGS sequence"/>
</dbReference>
<dbReference type="Pfam" id="PF21075">
    <property type="entry name" value="GDH_ACT1"/>
    <property type="match status" value="1"/>
</dbReference>
<evidence type="ECO:0000259" key="5">
    <source>
        <dbReference type="Pfam" id="PF21076"/>
    </source>
</evidence>
<dbReference type="Pfam" id="PF21079">
    <property type="entry name" value="GDH_HM2"/>
    <property type="match status" value="1"/>
</dbReference>
<evidence type="ECO:0000313" key="8">
    <source>
        <dbReference type="EMBL" id="MCS5708006.1"/>
    </source>
</evidence>
<dbReference type="InterPro" id="IPR049062">
    <property type="entry name" value="NAD_Glu_DH_ACT2"/>
</dbReference>
<dbReference type="InterPro" id="IPR024727">
    <property type="entry name" value="NAD_Glu_DH_N_ACT1"/>
</dbReference>
<dbReference type="InterPro" id="IPR049056">
    <property type="entry name" value="NAD_Glu_DH_HM3"/>
</dbReference>
<dbReference type="InterPro" id="IPR046346">
    <property type="entry name" value="Aminoacid_DH-like_N_sf"/>
</dbReference>
<feature type="domain" description="NAD-glutamate dehydrogenase N-terminal ACT1" evidence="4">
    <location>
        <begin position="35"/>
        <end position="179"/>
    </location>
</feature>
<dbReference type="Pfam" id="PF21076">
    <property type="entry name" value="GDH_ACT2"/>
    <property type="match status" value="1"/>
</dbReference>
<evidence type="ECO:0000256" key="1">
    <source>
        <dbReference type="ARBA" id="ARBA00023002"/>
    </source>
</evidence>
<dbReference type="InterPro" id="IPR036291">
    <property type="entry name" value="NAD(P)-bd_dom_sf"/>
</dbReference>
<dbReference type="InterPro" id="IPR028971">
    <property type="entry name" value="NAD-GDH_cat"/>
</dbReference>
<dbReference type="PATRIC" id="fig|1590042.3.peg.2295"/>
<dbReference type="EC" id="1.4.1.2" evidence="7"/>
<dbReference type="EMBL" id="LKHV02000001">
    <property type="protein sequence ID" value="MCS5708006.1"/>
    <property type="molecule type" value="Genomic_DNA"/>
</dbReference>
<keyword evidence="9" id="KW-1185">Reference proteome</keyword>
<reference evidence="7" key="1">
    <citation type="submission" date="2015-09" db="EMBL/GenBank/DDBJ databases">
        <title>Draft Genome Sequences of Two Novel Amoeba-resistant Intranuclear Bacteria, Candidatus Berkiella cookevillensis and Candidatus Berkiella aquae.</title>
        <authorList>
            <person name="Mehari Y.T."/>
            <person name="Arivett B.A."/>
            <person name="Farone A.L."/>
            <person name="Gunderson J.H."/>
            <person name="Farone M.B."/>
        </authorList>
    </citation>
    <scope>NUCLEOTIDE SEQUENCE [LARGE SCALE GENOMIC DNA]</scope>
    <source>
        <strain evidence="7">CC99</strain>
    </source>
</reference>
<dbReference type="SUPFAM" id="SSF51735">
    <property type="entry name" value="NAD(P)-binding Rossmann-fold domains"/>
    <property type="match status" value="1"/>
</dbReference>
<sequence>MTRRQEETRDQLILRVIKHVEEKLPVSEAKLLSEFIKRYAATAAPEDINQRSVIDLYGAFVSHWQFINHAKSNQHYVRVYNPQFEQHGWQSTHTVIEIIHPDMPFILESIRIVLNRIGLNIHIILHIGGVIFERNEKGYITKISDIQEDKAKNHQAETPIFIEIDRQNDAKVIEQLRQSIDETLTEVRATVQDWQPMVAKMNETIQRLKTSKFQEKKEEIEEIVEFLEWVNNNHFTFLGYCRRDFIKSKNTIDCQVKKESTLGILSVYADSYFEVFDDLSKRAKEVAFSSYPLIVGKTLKRSNVHRPAYTDFVSIKLFDEEGNVVGEERYIGLYTADAYNRSPHNIPLLRKKVSKIFERGKMSYDSYDGKSLMNILETFPRDDLFHASVTELYDMSMGILHLQERQHIRLFIRKDDFAQYFSCLVFVPRDRFNSRLREKMSNILMRELGGYNVEFITHFAESILARIHFVIRFKEDSAKEYHLQDLQNKLIQVARTWEDSTRDTLIENFGEDKGLRLYTKYRGAFPAGYREEFISRTAVFDIKHMEKLNDDNLLEMSFYRSLEESEGTIRFKLFHMGSAVPLSDVIPMLECMGVRVLSERPHEITPTKGKSIWINDFAMVHSQGHDLNVEALKEVFQEAFYHIWMRHAESDGFNRLVLEGGLNWREVMMLRAYAKYMWQIGFTFSQAYIEEVLVKNVSFTIDLTKLFKTRFDPNVAHEDRNAKVNEIRQKLKNDLEAVANIDEDRILRKFIDVIMATIRTNFYQKFNGKKLLKDYLSFKFDSSAIPEIPLPKPMFEVYVYSPRVEGVHLRGAKVARGGLRWSDRKEDFRTEVLGLMKAQQVKNAVIVPLGAKGGFVAKCLPTHGTREEILAEGIACYKTFISGLLDLTDNLIDNKVVPPKNVVRYDADDTYLVVAADKGTASFSDVANSISREYNFWLGDAFASGGSAGYDHKKMGITARGAWESVKRHFREYNIDTQKTDFTVIGIGDMAGDVFGNGMLLSKHIKLVGAFNHQHIFLDPNPDPEASYKERLRMFQLPRSTWDDYNKKLISKGGGIFSRSTKLITVSPEVRKSLGLQKEKVVPNELIRAMLKAPVDLLWNGGIGTYVKASYQHNSEVGDRANDSLRVNGDELRCKVVGEGGNLGFTQLGRVEYALTGGKINTDAIDNSGGVDCSDHEVNIKILLNGIISQGDMTEKQRNELLAEMTEEVAELVLDNNRFQTEALSIAEFRSEKNVQMHCRLMEYLEKHANLSREIEYLPSNDVLLTRQQTINRGVTRPELAVLLAYTKTLLKSEILASDVPEDAHIAEDMVTAFPQILKTKYRKYLFEHRLKRELIAMQVSNMIINDMGIGFLHRLQDETGASVPSIVRCYMVSREVFKAHQFREAVEALDLIVPTHIQTRMLHELNRLVRRGARWFLRHQVGDMNVQEAIDQFKPKVQTVRESLRHTLHGHAEEYIREYANELIKDSVPEEIAFAAAQMSAMFSALDIVDAAMHYKLPVESVIITYYAVGSRLELGWFREQVKRHQVSSHWDALARAAIRDDLDRQQRIITVAIMLMHGNVDDVDAKIDAWITHHKVFADRWRLMISDLKSITNRDFTMFSVALRELMELAHISTLECQRLQANKDTAV</sequence>
<dbReference type="PANTHER" id="PTHR43403">
    <property type="entry name" value="NAD-SPECIFIC GLUTAMATE DEHYDROGENASE"/>
    <property type="match status" value="1"/>
</dbReference>
<feature type="domain" description="NAD-glutamate dehydrogenase ACT2" evidence="5">
    <location>
        <begin position="409"/>
        <end position="498"/>
    </location>
</feature>
<dbReference type="OrthoDB" id="9758052at2"/>
<dbReference type="InterPro" id="IPR007780">
    <property type="entry name" value="NAD_Glu_DH_bac"/>
</dbReference>
<evidence type="ECO:0000259" key="4">
    <source>
        <dbReference type="Pfam" id="PF21075"/>
    </source>
</evidence>
<reference evidence="8" key="3">
    <citation type="submission" date="2021-06" db="EMBL/GenBank/DDBJ databases">
        <title>Genomic Description and Analysis of Intracellular Bacteria, Candidatus Berkiella cookevillensis and Candidatus Berkiella aquae.</title>
        <authorList>
            <person name="Kidane D.T."/>
            <person name="Mehari Y.T."/>
            <person name="Rice F.C."/>
            <person name="Arivett B.A."/>
            <person name="Farone A.L."/>
            <person name="Berk S.G."/>
            <person name="Farone M.B."/>
        </authorList>
    </citation>
    <scope>NUCLEOTIDE SEQUENCE</scope>
    <source>
        <strain evidence="8">CC99</strain>
    </source>
</reference>
<dbReference type="GO" id="GO:0006538">
    <property type="term" value="P:L-glutamate catabolic process"/>
    <property type="evidence" value="ECO:0007669"/>
    <property type="project" value="InterPro"/>
</dbReference>
<dbReference type="PANTHER" id="PTHR43403:SF1">
    <property type="entry name" value="NAD-SPECIFIC GLUTAMATE DEHYDROGENASE"/>
    <property type="match status" value="1"/>
</dbReference>
<evidence type="ECO:0000313" key="9">
    <source>
        <dbReference type="Proteomes" id="UP000051494"/>
    </source>
</evidence>
<evidence type="ECO:0000259" key="6">
    <source>
        <dbReference type="Pfam" id="PF21077"/>
    </source>
</evidence>
<dbReference type="GO" id="GO:0004352">
    <property type="term" value="F:glutamate dehydrogenase (NAD+) activity"/>
    <property type="evidence" value="ECO:0007669"/>
    <property type="project" value="UniProtKB-EC"/>
</dbReference>
<proteinExistence type="predicted"/>
<feature type="domain" description="NAD-glutamate dehydrogenase ACT3" evidence="6">
    <location>
        <begin position="554"/>
        <end position="631"/>
    </location>
</feature>
<dbReference type="Pfam" id="PF21077">
    <property type="entry name" value="GDH_ACT3"/>
    <property type="match status" value="1"/>
</dbReference>
<keyword evidence="1 7" id="KW-0560">Oxidoreductase</keyword>
<evidence type="ECO:0000259" key="2">
    <source>
        <dbReference type="Pfam" id="PF05088"/>
    </source>
</evidence>
<accession>A0A0Q9YN84</accession>
<dbReference type="SUPFAM" id="SSF53223">
    <property type="entry name" value="Aminoacid dehydrogenase-like, N-terminal domain"/>
    <property type="match status" value="1"/>
</dbReference>
<dbReference type="InterPro" id="IPR049059">
    <property type="entry name" value="NAD_Glu_DH_HM1"/>
</dbReference>
<dbReference type="InterPro" id="IPR048381">
    <property type="entry name" value="GDH_C"/>
</dbReference>
<dbReference type="GO" id="GO:0004069">
    <property type="term" value="F:L-aspartate:2-oxoglutarate aminotransferase activity"/>
    <property type="evidence" value="ECO:0007669"/>
    <property type="project" value="InterPro"/>
</dbReference>
<dbReference type="Gene3D" id="3.40.50.720">
    <property type="entry name" value="NAD(P)-binding Rossmann-like Domain"/>
    <property type="match status" value="1"/>
</dbReference>
<name>A0A0Q9YN84_9GAMM</name>
<dbReference type="RefSeq" id="WP_057625339.1">
    <property type="nucleotide sequence ID" value="NZ_LKHV02000001.1"/>
</dbReference>
<dbReference type="InterPro" id="IPR049058">
    <property type="entry name" value="NAD_Glu_DH_HM2"/>
</dbReference>
<evidence type="ECO:0000259" key="3">
    <source>
        <dbReference type="Pfam" id="PF21074"/>
    </source>
</evidence>
<dbReference type="Pfam" id="PF21074">
    <property type="entry name" value="GDH_C"/>
    <property type="match status" value="1"/>
</dbReference>